<feature type="chain" id="PRO_5019458827" evidence="2">
    <location>
        <begin position="21"/>
        <end position="332"/>
    </location>
</feature>
<reference evidence="3 4" key="1">
    <citation type="submission" date="2018-08" db="EMBL/GenBank/DDBJ databases">
        <title>A genome reference for cultivated species of the human gut microbiota.</title>
        <authorList>
            <person name="Zou Y."/>
            <person name="Xue W."/>
            <person name="Luo G."/>
        </authorList>
    </citation>
    <scope>NUCLEOTIDE SEQUENCE [LARGE SCALE GENOMIC DNA]</scope>
    <source>
        <strain evidence="3 4">AF14-49</strain>
    </source>
</reference>
<gene>
    <name evidence="3" type="ORF">DWW18_17315</name>
</gene>
<dbReference type="Pfam" id="PF17145">
    <property type="entry name" value="DUF5119"/>
    <property type="match status" value="1"/>
</dbReference>
<dbReference type="RefSeq" id="WP_118261336.1">
    <property type="nucleotide sequence ID" value="NZ_CALBWO010000057.1"/>
</dbReference>
<dbReference type="PROSITE" id="PS51257">
    <property type="entry name" value="PROKAR_LIPOPROTEIN"/>
    <property type="match status" value="1"/>
</dbReference>
<dbReference type="AlphaFoldDB" id="A0A412WVR8"/>
<evidence type="ECO:0000256" key="1">
    <source>
        <dbReference type="SAM" id="MobiDB-lite"/>
    </source>
</evidence>
<keyword evidence="2" id="KW-0732">Signal</keyword>
<accession>A0A412WVR8</accession>
<organism evidence="3 4">
    <name type="scientific">Butyricimonas virosa</name>
    <dbReference type="NCBI Taxonomy" id="544645"/>
    <lineage>
        <taxon>Bacteria</taxon>
        <taxon>Pseudomonadati</taxon>
        <taxon>Bacteroidota</taxon>
        <taxon>Bacteroidia</taxon>
        <taxon>Bacteroidales</taxon>
        <taxon>Odoribacteraceae</taxon>
        <taxon>Butyricimonas</taxon>
    </lineage>
</organism>
<evidence type="ECO:0000256" key="2">
    <source>
        <dbReference type="SAM" id="SignalP"/>
    </source>
</evidence>
<dbReference type="EMBL" id="QRZA01000032">
    <property type="protein sequence ID" value="RGV31467.1"/>
    <property type="molecule type" value="Genomic_DNA"/>
</dbReference>
<feature type="region of interest" description="Disordered" evidence="1">
    <location>
        <begin position="309"/>
        <end position="332"/>
    </location>
</feature>
<dbReference type="Proteomes" id="UP000283589">
    <property type="component" value="Unassembled WGS sequence"/>
</dbReference>
<name>A0A412WVR8_9BACT</name>
<sequence length="332" mass="37388">MKQAMLLLAFLLLLFVSCHRRPLEDPANNTTLRIAVNIKAIMNVTCDIYNEKIPVPTIEPEMMRVLFYDPTSKEIASEAYISDITYDDEGIRCLQGDISVRPGTYQMLIYNFDTESTLVRDDRTFETIEAYTNKVASSIRQSFLGRAGEEDAIVYEPDHLVVAGNEREVIPYHEGVHVIKTDATSIVETYYLQIKVDGLQYVSSARAVLTGMVGSNRFGLNERVTSTPVSLYFTLQKSDDKGVDVLATIFNTFGRIEDITNGLSVTFDIRTTDGRTVKRDFDITSLFSSEACLKHHWLLLEETVKIDPPASSGGGFDPSVDDWEDERHDIEL</sequence>
<dbReference type="InterPro" id="IPR033410">
    <property type="entry name" value="DUF5119"/>
</dbReference>
<comment type="caution">
    <text evidence="3">The sequence shown here is derived from an EMBL/GenBank/DDBJ whole genome shotgun (WGS) entry which is preliminary data.</text>
</comment>
<evidence type="ECO:0000313" key="3">
    <source>
        <dbReference type="EMBL" id="RGV31467.1"/>
    </source>
</evidence>
<dbReference type="STRING" id="1121130.GCA_000519105_01897"/>
<proteinExistence type="predicted"/>
<protein>
    <submittedName>
        <fullName evidence="3">DUF5119 domain-containing protein</fullName>
    </submittedName>
</protein>
<feature type="signal peptide" evidence="2">
    <location>
        <begin position="1"/>
        <end position="20"/>
    </location>
</feature>
<evidence type="ECO:0000313" key="4">
    <source>
        <dbReference type="Proteomes" id="UP000283589"/>
    </source>
</evidence>